<name>A0AA85INJ6_TRIRE</name>
<feature type="chain" id="PRO_5044704811" evidence="1">
    <location>
        <begin position="21"/>
        <end position="275"/>
    </location>
</feature>
<evidence type="ECO:0000313" key="2">
    <source>
        <dbReference type="Proteomes" id="UP000050795"/>
    </source>
</evidence>
<dbReference type="Proteomes" id="UP000050795">
    <property type="component" value="Unassembled WGS sequence"/>
</dbReference>
<feature type="signal peptide" evidence="1">
    <location>
        <begin position="1"/>
        <end position="20"/>
    </location>
</feature>
<dbReference type="AlphaFoldDB" id="A0AA85INJ6"/>
<proteinExistence type="predicted"/>
<dbReference type="WBParaSite" id="TREG1_110300.1">
    <property type="protein sequence ID" value="TREG1_110300.1"/>
    <property type="gene ID" value="TREG1_110300"/>
</dbReference>
<keyword evidence="2" id="KW-1185">Reference proteome</keyword>
<protein>
    <submittedName>
        <fullName evidence="3 4">Uncharacterized protein</fullName>
    </submittedName>
</protein>
<reference evidence="2" key="1">
    <citation type="submission" date="2022-06" db="EMBL/GenBank/DDBJ databases">
        <authorList>
            <person name="Berger JAMES D."/>
            <person name="Berger JAMES D."/>
        </authorList>
    </citation>
    <scope>NUCLEOTIDE SEQUENCE [LARGE SCALE GENOMIC DNA]</scope>
</reference>
<evidence type="ECO:0000313" key="3">
    <source>
        <dbReference type="WBParaSite" id="TREG1_110300.1"/>
    </source>
</evidence>
<sequence length="275" mass="31825">MTLLFQSTLILFLAVSMTNQAEIGHSRSEQHYTLMNYLVPKPIDNYENNLFEEIENNQGDNDDVDEDNAPLIRLQTSYPPTIQTDLSPYPLTTNVDNLKDDANAMNKQNDYVISLLNNENDVNDDGKVQDGRDGEEEEEELNYFNPFLVNLIYYQNPLKKRSQDTNTRLNYDNSMIVKKMPETEKWSTPVQPGNSKDLRKIRNLSNQYSPSEYKSLSKKSQQQEDDVGDVVGQEELGIGYLPIHSVFESSSEAFPSNENNFRYWVYHRRSIKNNN</sequence>
<accession>A0AA85INJ6</accession>
<organism evidence="2 4">
    <name type="scientific">Trichobilharzia regenti</name>
    <name type="common">Nasal bird schistosome</name>
    <dbReference type="NCBI Taxonomy" id="157069"/>
    <lineage>
        <taxon>Eukaryota</taxon>
        <taxon>Metazoa</taxon>
        <taxon>Spiralia</taxon>
        <taxon>Lophotrochozoa</taxon>
        <taxon>Platyhelminthes</taxon>
        <taxon>Trematoda</taxon>
        <taxon>Digenea</taxon>
        <taxon>Strigeidida</taxon>
        <taxon>Schistosomatoidea</taxon>
        <taxon>Schistosomatidae</taxon>
        <taxon>Trichobilharzia</taxon>
    </lineage>
</organism>
<dbReference type="WBParaSite" id="TREG1_110300.2">
    <property type="protein sequence ID" value="TREG1_110300.2"/>
    <property type="gene ID" value="TREG1_110300"/>
</dbReference>
<keyword evidence="1" id="KW-0732">Signal</keyword>
<evidence type="ECO:0000256" key="1">
    <source>
        <dbReference type="SAM" id="SignalP"/>
    </source>
</evidence>
<evidence type="ECO:0000313" key="4">
    <source>
        <dbReference type="WBParaSite" id="TREG1_110300.2"/>
    </source>
</evidence>
<reference evidence="3 4" key="2">
    <citation type="submission" date="2023-11" db="UniProtKB">
        <authorList>
            <consortium name="WormBaseParasite"/>
        </authorList>
    </citation>
    <scope>IDENTIFICATION</scope>
</reference>